<dbReference type="InterPro" id="IPR025751">
    <property type="entry name" value="RsbRD_N_dom"/>
</dbReference>
<proteinExistence type="inferred from homology"/>
<dbReference type="InterPro" id="IPR041522">
    <property type="entry name" value="CdaR_GGDEF"/>
</dbReference>
<keyword evidence="6" id="KW-1185">Reference proteome</keyword>
<dbReference type="PANTHER" id="PTHR33744:SF1">
    <property type="entry name" value="DNA-BINDING TRANSCRIPTIONAL ACTIVATOR ADER"/>
    <property type="match status" value="1"/>
</dbReference>
<evidence type="ECO:0008006" key="7">
    <source>
        <dbReference type="Google" id="ProtNLM"/>
    </source>
</evidence>
<comment type="caution">
    <text evidence="5">The sequence shown here is derived from an EMBL/GenBank/DDBJ whole genome shotgun (WGS) entry which is preliminary data.</text>
</comment>
<evidence type="ECO:0000259" key="2">
    <source>
        <dbReference type="Pfam" id="PF13556"/>
    </source>
</evidence>
<sequence>MDEKAAQLLATGVLARVPELADQLVQVIAEQNPGYRLLGVVSDDDLRKSCHDNMSSVLRLIGRDAGAEEYFAAARCTGRRRAEQRMPLDDVLRSFRLGGRLLWQALVDQARADGSVDAEGLLEIASWLWEVIDSTSAHVAAAYHAAEQQLVRIDEQRRATLWEGLLRGRGKDLAFAHEAARIIGVPVDGPYAAVVADVEDVGAPAVLTRLLCEHGVDSAWQLRAHMLVGLLSLDSPELGIVLKVLRDALNAPAGVSLVVPGLADADVAYRQATLARRSIQPGRVEVAALADRLPEALVLSSPELAEELIRLRLGPLLKIPVGERRILLDTLETWVATAGSVSRTAELVHCHRNTVINRLSRIEAITGNDLSDVPHLELSLALRASRLLPPGPLA</sequence>
<dbReference type="RefSeq" id="WP_184867177.1">
    <property type="nucleotide sequence ID" value="NZ_BAAAWY010000015.1"/>
</dbReference>
<dbReference type="InterPro" id="IPR051448">
    <property type="entry name" value="CdaR-like_regulators"/>
</dbReference>
<feature type="domain" description="CdaR GGDEF-like" evidence="4">
    <location>
        <begin position="175"/>
        <end position="277"/>
    </location>
</feature>
<dbReference type="Pfam" id="PF17853">
    <property type="entry name" value="GGDEF_2"/>
    <property type="match status" value="1"/>
</dbReference>
<feature type="domain" description="PucR C-terminal helix-turn-helix" evidence="2">
    <location>
        <begin position="327"/>
        <end position="384"/>
    </location>
</feature>
<dbReference type="InterPro" id="IPR042070">
    <property type="entry name" value="PucR_C-HTH_sf"/>
</dbReference>
<dbReference type="AlphaFoldDB" id="A0A7W9KMP1"/>
<name>A0A7W9KMP1_9PSEU</name>
<evidence type="ECO:0000259" key="3">
    <source>
        <dbReference type="Pfam" id="PF14361"/>
    </source>
</evidence>
<evidence type="ECO:0000313" key="6">
    <source>
        <dbReference type="Proteomes" id="UP000585638"/>
    </source>
</evidence>
<dbReference type="Proteomes" id="UP000585638">
    <property type="component" value="Unassembled WGS sequence"/>
</dbReference>
<dbReference type="Pfam" id="PF13556">
    <property type="entry name" value="HTH_30"/>
    <property type="match status" value="1"/>
</dbReference>
<gene>
    <name evidence="5" type="ORF">BJ998_006576</name>
</gene>
<reference evidence="5 6" key="1">
    <citation type="submission" date="2020-08" db="EMBL/GenBank/DDBJ databases">
        <title>Sequencing the genomes of 1000 actinobacteria strains.</title>
        <authorList>
            <person name="Klenk H.-P."/>
        </authorList>
    </citation>
    <scope>NUCLEOTIDE SEQUENCE [LARGE SCALE GENOMIC DNA]</scope>
    <source>
        <strain evidence="5 6">DSM 43851</strain>
    </source>
</reference>
<comment type="similarity">
    <text evidence="1">Belongs to the CdaR family.</text>
</comment>
<evidence type="ECO:0000259" key="4">
    <source>
        <dbReference type="Pfam" id="PF17853"/>
    </source>
</evidence>
<dbReference type="Pfam" id="PF14361">
    <property type="entry name" value="RsbRD_N"/>
    <property type="match status" value="1"/>
</dbReference>
<dbReference type="PANTHER" id="PTHR33744">
    <property type="entry name" value="CARBOHYDRATE DIACID REGULATOR"/>
    <property type="match status" value="1"/>
</dbReference>
<protein>
    <recommendedName>
        <fullName evidence="7">PucR-like helix-turn-helix protein</fullName>
    </recommendedName>
</protein>
<organism evidence="5 6">
    <name type="scientific">Kutzneria kofuensis</name>
    <dbReference type="NCBI Taxonomy" id="103725"/>
    <lineage>
        <taxon>Bacteria</taxon>
        <taxon>Bacillati</taxon>
        <taxon>Actinomycetota</taxon>
        <taxon>Actinomycetes</taxon>
        <taxon>Pseudonocardiales</taxon>
        <taxon>Pseudonocardiaceae</taxon>
        <taxon>Kutzneria</taxon>
    </lineage>
</organism>
<dbReference type="InterPro" id="IPR025736">
    <property type="entry name" value="PucR_C-HTH_dom"/>
</dbReference>
<accession>A0A7W9KMP1</accession>
<evidence type="ECO:0000313" key="5">
    <source>
        <dbReference type="EMBL" id="MBB5895380.1"/>
    </source>
</evidence>
<dbReference type="EMBL" id="JACHIR010000001">
    <property type="protein sequence ID" value="MBB5895380.1"/>
    <property type="molecule type" value="Genomic_DNA"/>
</dbReference>
<feature type="domain" description="RsbT co-antagonist protein RsbRD N-terminal" evidence="3">
    <location>
        <begin position="18"/>
        <end position="158"/>
    </location>
</feature>
<evidence type="ECO:0000256" key="1">
    <source>
        <dbReference type="ARBA" id="ARBA00006754"/>
    </source>
</evidence>
<dbReference type="Gene3D" id="1.10.10.2840">
    <property type="entry name" value="PucR C-terminal helix-turn-helix domain"/>
    <property type="match status" value="1"/>
</dbReference>